<dbReference type="GO" id="GO:0003887">
    <property type="term" value="F:DNA-directed DNA polymerase activity"/>
    <property type="evidence" value="ECO:0007669"/>
    <property type="project" value="UniProtKB-KW"/>
</dbReference>
<dbReference type="GO" id="GO:0003677">
    <property type="term" value="F:DNA binding"/>
    <property type="evidence" value="ECO:0007669"/>
    <property type="project" value="UniProtKB-KW"/>
</dbReference>
<gene>
    <name evidence="17" type="primary">LOC113218325</name>
</gene>
<dbReference type="GO" id="GO:0005760">
    <property type="term" value="C:gamma DNA polymerase complex"/>
    <property type="evidence" value="ECO:0007669"/>
    <property type="project" value="InterPro"/>
</dbReference>
<dbReference type="GO" id="GO:0042645">
    <property type="term" value="C:mitochondrial nucleoid"/>
    <property type="evidence" value="ECO:0007669"/>
    <property type="project" value="UniProtKB-SubCell"/>
</dbReference>
<dbReference type="SUPFAM" id="SSF56672">
    <property type="entry name" value="DNA/RNA polymerases"/>
    <property type="match status" value="1"/>
</dbReference>
<evidence type="ECO:0000256" key="11">
    <source>
        <dbReference type="ARBA" id="ARBA00023125"/>
    </source>
</evidence>
<dbReference type="PRINTS" id="PR00867">
    <property type="entry name" value="DNAPOLG"/>
</dbReference>
<protein>
    <recommendedName>
        <fullName evidence="5">DNA polymerase subunit gamma-1</fullName>
        <ecNumber evidence="4">2.7.7.7</ecNumber>
    </recommendedName>
    <alternativeName>
        <fullName evidence="14">Mitochondrial DNA polymerase catalytic subunit</fullName>
    </alternativeName>
</protein>
<accession>A0A6J1TSF1</accession>
<evidence type="ECO:0000256" key="4">
    <source>
        <dbReference type="ARBA" id="ARBA00012417"/>
    </source>
</evidence>
<dbReference type="Gene3D" id="3.30.420.390">
    <property type="match status" value="2"/>
</dbReference>
<organism evidence="16 17">
    <name type="scientific">Frankliniella occidentalis</name>
    <name type="common">Western flower thrips</name>
    <name type="synonym">Euthrips occidentalis</name>
    <dbReference type="NCBI Taxonomy" id="133901"/>
    <lineage>
        <taxon>Eukaryota</taxon>
        <taxon>Metazoa</taxon>
        <taxon>Ecdysozoa</taxon>
        <taxon>Arthropoda</taxon>
        <taxon>Hexapoda</taxon>
        <taxon>Insecta</taxon>
        <taxon>Pterygota</taxon>
        <taxon>Neoptera</taxon>
        <taxon>Paraneoptera</taxon>
        <taxon>Thysanoptera</taxon>
        <taxon>Terebrantia</taxon>
        <taxon>Thripoidea</taxon>
        <taxon>Thripidae</taxon>
        <taxon>Frankliniella</taxon>
    </lineage>
</organism>
<feature type="domain" description="DNA-directed DNA polymerase family A palm" evidence="15">
    <location>
        <begin position="789"/>
        <end position="1042"/>
    </location>
</feature>
<keyword evidence="8" id="KW-0235">DNA replication</keyword>
<evidence type="ECO:0000256" key="5">
    <source>
        <dbReference type="ARBA" id="ARBA00015350"/>
    </source>
</evidence>
<dbReference type="EC" id="2.7.7.7" evidence="4"/>
<evidence type="ECO:0000256" key="8">
    <source>
        <dbReference type="ARBA" id="ARBA00022705"/>
    </source>
</evidence>
<dbReference type="InterPro" id="IPR041336">
    <property type="entry name" value="DNApol_Exo"/>
</dbReference>
<keyword evidence="9" id="KW-0460">Magnesium</keyword>
<keyword evidence="6" id="KW-0808">Transferase</keyword>
<dbReference type="Gene3D" id="1.10.150.20">
    <property type="entry name" value="5' to 3' exonuclease, C-terminal subdomain"/>
    <property type="match status" value="1"/>
</dbReference>
<dbReference type="SUPFAM" id="SSF53098">
    <property type="entry name" value="Ribonuclease H-like"/>
    <property type="match status" value="1"/>
</dbReference>
<evidence type="ECO:0000256" key="2">
    <source>
        <dbReference type="ARBA" id="ARBA00004436"/>
    </source>
</evidence>
<evidence type="ECO:0000259" key="15">
    <source>
        <dbReference type="SMART" id="SM00482"/>
    </source>
</evidence>
<evidence type="ECO:0000256" key="6">
    <source>
        <dbReference type="ARBA" id="ARBA00022679"/>
    </source>
</evidence>
<comment type="similarity">
    <text evidence="3">Belongs to the DNA polymerase type-A family.</text>
</comment>
<comment type="subcellular location">
    <subcellularLocation>
        <location evidence="2">Mitochondrion matrix</location>
        <location evidence="2">Mitochondrion nucleoid</location>
    </subcellularLocation>
</comment>
<keyword evidence="12" id="KW-0496">Mitochondrion</keyword>
<dbReference type="Pfam" id="PF18136">
    <property type="entry name" value="DNApol_Exo"/>
    <property type="match status" value="1"/>
</dbReference>
<evidence type="ECO:0000256" key="7">
    <source>
        <dbReference type="ARBA" id="ARBA00022695"/>
    </source>
</evidence>
<keyword evidence="7" id="KW-0548">Nucleotidyltransferase</keyword>
<evidence type="ECO:0000256" key="3">
    <source>
        <dbReference type="ARBA" id="ARBA00007705"/>
    </source>
</evidence>
<dbReference type="InterPro" id="IPR019760">
    <property type="entry name" value="DNA-dir_DNA_pol_A_CS"/>
</dbReference>
<dbReference type="OrthoDB" id="5588663at2759"/>
<dbReference type="SMART" id="SM00482">
    <property type="entry name" value="POLAc"/>
    <property type="match status" value="1"/>
</dbReference>
<proteinExistence type="inferred from homology"/>
<dbReference type="InterPro" id="IPR012337">
    <property type="entry name" value="RNaseH-like_sf"/>
</dbReference>
<evidence type="ECO:0000256" key="9">
    <source>
        <dbReference type="ARBA" id="ARBA00022842"/>
    </source>
</evidence>
<dbReference type="FunFam" id="1.10.150.20:FF:000024">
    <property type="entry name" value="DNA polymerase gamma, catalytic subunit"/>
    <property type="match status" value="1"/>
</dbReference>
<keyword evidence="16" id="KW-1185">Reference proteome</keyword>
<dbReference type="CTD" id="8205"/>
<reference evidence="17" key="1">
    <citation type="submission" date="2025-08" db="UniProtKB">
        <authorList>
            <consortium name="RefSeq"/>
        </authorList>
    </citation>
    <scope>IDENTIFICATION</scope>
    <source>
        <tissue evidence="17">Whole organism</tissue>
    </source>
</reference>
<dbReference type="PROSITE" id="PS00447">
    <property type="entry name" value="DNA_POLYMERASE_A"/>
    <property type="match status" value="1"/>
</dbReference>
<dbReference type="InterPro" id="IPR002297">
    <property type="entry name" value="DNA-dir_DNA_pol_A_mt"/>
</dbReference>
<name>A0A6J1TSF1_FRAOC</name>
<dbReference type="RefSeq" id="XP_026294410.1">
    <property type="nucleotide sequence ID" value="XM_026438625.2"/>
</dbReference>
<dbReference type="AlphaFoldDB" id="A0A6J1TSF1"/>
<sequence length="1144" mass="127952">MILNHIIRSPKALKKIKVCTSKHNGHVNQSTDSTVILNAETTYAIPQSVEQSPKDEKGNDRLTANKLINDGARINPCGIQMLPSSIYQHLFGKQNPPHTDKDVRTSQANLKKYGLKIDSATSVPEVDLKLPPLEGRNVEEHFMNIGKQQSEPYRLLIEKLTEPLPEKPSVWELQAGWTKYVPGEPPLRVSYPEEDAIVIDVEVCQHAGGALPTLATAASPTAWYGWVSSSLIDGGMSSMKEQYTTQYLIPLESSASFKVSSSKNLKRPKVAVGHNVMYDRARFKEQYLLEPTGMRFVDTMSLHICVSGITSYQKAVLTRAKKANAAEKDESSESDELATDAEDLAALQASSSLNGLAEVLKLYCDKQLDKAGRDVFIDGTLNDVKRHFQSSMSYCASDVSATHDILRSLFPLFLKRFPHPVTLAGMLEISMAYLPVNRNWTQYIENSEQAYQDLGVEARFQLARRADEACSLLHGEKFRNDLWMWDQDWSLQELRLTKRKIKTKKVQDSEKLDEPENVATEELNDEALGEPHIILDELKARCKEFEEEIVASPEVESLISGGVQLPLRPPHLPGYPAWYRKLCEPPKRDDWSPGAQLITTKMQVAPKLLRLTWENYPLHFIRGEGWGSLRPVDSDEISSTEESSGLPLQELVAHWNSIPVEERKYGGHVDICNGVTFSRLPHKNGPELRVGDPLGRDFIVKFSENTLSGDSVAERMMDIARKLSYWRNNRVRIMEQLVIWLSLKDLPQNLEEKVIGAILPQLVVCGTLTRRAVERTWMTASNISKERIGSELRAMVQAPPGYSIVGADVDSQELWIASLIGDAYASKIHGGTPFGWMTISGRKSEGTDMHSVTAKAVGISRDHAKVINYARIYGAGIPFAEQLLKQFNPSMSLNDAKTKARKMFRMTKGQRMYVPKTAFVGNVPYGPHSAYDASVIANQFGADKKDLFRLIWNGGTESAVFNRLEEIAYDRTPCTPFLGGRLSRALESQHNKNLPTRINWVVQSGAVDFLHLLLVAFKWLEPDARFCLSFHDEVRYLVPEDKAHHAALALHTAHLLTRAFCASRLGLIDLPLSVAFFTSVEVDKTLRKEAHDNCQTPSNPHGLLKGYGIASGESLDIYQSIDKAGGPYALIAISKRKDVSRNKT</sequence>
<evidence type="ECO:0000313" key="17">
    <source>
        <dbReference type="RefSeq" id="XP_026294410.1"/>
    </source>
</evidence>
<evidence type="ECO:0000256" key="1">
    <source>
        <dbReference type="ARBA" id="ARBA00001946"/>
    </source>
</evidence>
<evidence type="ECO:0000256" key="13">
    <source>
        <dbReference type="ARBA" id="ARBA00023271"/>
    </source>
</evidence>
<dbReference type="GO" id="GO:0006264">
    <property type="term" value="P:mitochondrial DNA replication"/>
    <property type="evidence" value="ECO:0007669"/>
    <property type="project" value="TreeGrafter"/>
</dbReference>
<dbReference type="InterPro" id="IPR043502">
    <property type="entry name" value="DNA/RNA_pol_sf"/>
</dbReference>
<dbReference type="PANTHER" id="PTHR10267">
    <property type="entry name" value="DNA POLYMERASE SUBUNIT GAMMA-1"/>
    <property type="match status" value="1"/>
</dbReference>
<comment type="cofactor">
    <cofactor evidence="1">
        <name>Mg(2+)</name>
        <dbReference type="ChEBI" id="CHEBI:18420"/>
    </cofactor>
</comment>
<dbReference type="Gene3D" id="3.30.70.370">
    <property type="match status" value="1"/>
</dbReference>
<dbReference type="InterPro" id="IPR001098">
    <property type="entry name" value="DNA-dir_DNA_pol_A_palm_dom"/>
</dbReference>
<evidence type="ECO:0000313" key="16">
    <source>
        <dbReference type="Proteomes" id="UP000504606"/>
    </source>
</evidence>
<dbReference type="GeneID" id="113218325"/>
<keyword evidence="10" id="KW-0239">DNA-directed DNA polymerase</keyword>
<dbReference type="Proteomes" id="UP000504606">
    <property type="component" value="Unplaced"/>
</dbReference>
<keyword evidence="11" id="KW-0238">DNA-binding</keyword>
<evidence type="ECO:0000256" key="14">
    <source>
        <dbReference type="ARBA" id="ARBA00031966"/>
    </source>
</evidence>
<evidence type="ECO:0000256" key="12">
    <source>
        <dbReference type="ARBA" id="ARBA00023128"/>
    </source>
</evidence>
<dbReference type="GO" id="GO:0008408">
    <property type="term" value="F:3'-5' exonuclease activity"/>
    <property type="evidence" value="ECO:0007669"/>
    <property type="project" value="TreeGrafter"/>
</dbReference>
<keyword evidence="13" id="KW-1135">Mitochondrion nucleoid</keyword>
<evidence type="ECO:0000256" key="10">
    <source>
        <dbReference type="ARBA" id="ARBA00022932"/>
    </source>
</evidence>
<dbReference type="PANTHER" id="PTHR10267:SF0">
    <property type="entry name" value="DNA POLYMERASE SUBUNIT GAMMA-1"/>
    <property type="match status" value="1"/>
</dbReference>